<dbReference type="EMBL" id="JBEPTQ010000002">
    <property type="protein sequence ID" value="MET4721657.1"/>
    <property type="molecule type" value="Genomic_DNA"/>
</dbReference>
<sequence>MITERDRRLLSEIIAIVKPAGSLAARLEKLTSEQRDCYAEWEARYEQWIERCKAQCPDDEEEDACLYARSLEEDDYGPRLPSENYEPKLHRRTRIALYGANLAAIPITASDNDAARIYREFCDEQ</sequence>
<protein>
    <submittedName>
        <fullName evidence="1">Uncharacterized protein</fullName>
    </submittedName>
</protein>
<name>A0ABV2RXP0_BRAJP</name>
<proteinExistence type="predicted"/>
<comment type="caution">
    <text evidence="1">The sequence shown here is derived from an EMBL/GenBank/DDBJ whole genome shotgun (WGS) entry which is preliminary data.</text>
</comment>
<dbReference type="RefSeq" id="WP_248888242.1">
    <property type="nucleotide sequence ID" value="NZ_CP066351.1"/>
</dbReference>
<organism evidence="1 2">
    <name type="scientific">Bradyrhizobium japonicum</name>
    <dbReference type="NCBI Taxonomy" id="375"/>
    <lineage>
        <taxon>Bacteria</taxon>
        <taxon>Pseudomonadati</taxon>
        <taxon>Pseudomonadota</taxon>
        <taxon>Alphaproteobacteria</taxon>
        <taxon>Hyphomicrobiales</taxon>
        <taxon>Nitrobacteraceae</taxon>
        <taxon>Bradyrhizobium</taxon>
    </lineage>
</organism>
<evidence type="ECO:0000313" key="2">
    <source>
        <dbReference type="Proteomes" id="UP001549291"/>
    </source>
</evidence>
<evidence type="ECO:0000313" key="1">
    <source>
        <dbReference type="EMBL" id="MET4721657.1"/>
    </source>
</evidence>
<accession>A0ABV2RXP0</accession>
<reference evidence="1 2" key="1">
    <citation type="submission" date="2024-06" db="EMBL/GenBank/DDBJ databases">
        <title>Genomic Encyclopedia of Type Strains, Phase V (KMG-V): Genome sequencing to study the core and pangenomes of soil and plant-associated prokaryotes.</title>
        <authorList>
            <person name="Whitman W."/>
        </authorList>
    </citation>
    <scope>NUCLEOTIDE SEQUENCE [LARGE SCALE GENOMIC DNA]</scope>
    <source>
        <strain evidence="1 2">USDA 160</strain>
    </source>
</reference>
<gene>
    <name evidence="1" type="ORF">ABIF63_005763</name>
</gene>
<dbReference type="Proteomes" id="UP001549291">
    <property type="component" value="Unassembled WGS sequence"/>
</dbReference>
<keyword evidence="2" id="KW-1185">Reference proteome</keyword>